<name>A0A6P7TSU8_9MOLL</name>
<dbReference type="GO" id="GO:0006362">
    <property type="term" value="P:transcription elongation by RNA polymerase I"/>
    <property type="evidence" value="ECO:0007669"/>
    <property type="project" value="TreeGrafter"/>
</dbReference>
<dbReference type="InterPro" id="IPR009025">
    <property type="entry name" value="RBP11-like_dimer"/>
</dbReference>
<dbReference type="GO" id="GO:0046983">
    <property type="term" value="F:protein dimerization activity"/>
    <property type="evidence" value="ECO:0007669"/>
    <property type="project" value="InterPro"/>
</dbReference>
<evidence type="ECO:0000256" key="2">
    <source>
        <dbReference type="ARBA" id="ARBA00022478"/>
    </source>
</evidence>
<dbReference type="Proteomes" id="UP000515154">
    <property type="component" value="Unplaced"/>
</dbReference>
<reference evidence="9" key="1">
    <citation type="submission" date="2025-08" db="UniProtKB">
        <authorList>
            <consortium name="RefSeq"/>
        </authorList>
    </citation>
    <scope>IDENTIFICATION</scope>
</reference>
<dbReference type="InterPro" id="IPR033898">
    <property type="entry name" value="RNAP_AC19"/>
</dbReference>
<dbReference type="GO" id="GO:0003899">
    <property type="term" value="F:DNA-directed RNA polymerase activity"/>
    <property type="evidence" value="ECO:0007669"/>
    <property type="project" value="InterPro"/>
</dbReference>
<dbReference type="InterPro" id="IPR008193">
    <property type="entry name" value="RNA_pol_Rpb11_13-16kDa_CS"/>
</dbReference>
<dbReference type="InterPro" id="IPR036603">
    <property type="entry name" value="RBP11-like"/>
</dbReference>
<keyword evidence="2" id="KW-0240">DNA-directed RNA polymerase</keyword>
<evidence type="ECO:0000256" key="1">
    <source>
        <dbReference type="ARBA" id="ARBA00004123"/>
    </source>
</evidence>
<dbReference type="HAMAP" id="MF_00261">
    <property type="entry name" value="RNApol_arch_Rpo11"/>
    <property type="match status" value="1"/>
</dbReference>
<dbReference type="AlphaFoldDB" id="A0A6P7TSU8"/>
<dbReference type="PANTHER" id="PTHR13946:SF28">
    <property type="entry name" value="DNA-DIRECTED RNA POLYMERASES I AND III SUBUNIT RPAC2"/>
    <property type="match status" value="1"/>
</dbReference>
<evidence type="ECO:0000256" key="3">
    <source>
        <dbReference type="ARBA" id="ARBA00023163"/>
    </source>
</evidence>
<sequence>MCDDSIKIAAKPILKKVIPENEPDDDTCATFIIQDEDHTLGNALTHVLSVQPGVEMYGYVMPHPSEREIHVNVQTKKDFSANDTFRKAVTDLRDIASVILERFDEAVEKMPCETNTNLDEMYDNLRDILMDAHIKPS</sequence>
<dbReference type="RefSeq" id="XP_029655339.1">
    <property type="nucleotide sequence ID" value="XM_029799479.1"/>
</dbReference>
<dbReference type="GO" id="GO:0005666">
    <property type="term" value="C:RNA polymerase III complex"/>
    <property type="evidence" value="ECO:0007669"/>
    <property type="project" value="TreeGrafter"/>
</dbReference>
<evidence type="ECO:0000259" key="7">
    <source>
        <dbReference type="Pfam" id="PF13656"/>
    </source>
</evidence>
<dbReference type="PROSITE" id="PS01154">
    <property type="entry name" value="RNA_POL_L_13KD"/>
    <property type="match status" value="1"/>
</dbReference>
<comment type="subcellular location">
    <subcellularLocation>
        <location evidence="1">Nucleus</location>
    </subcellularLocation>
</comment>
<dbReference type="SUPFAM" id="SSF55257">
    <property type="entry name" value="RBP11-like subunits of RNA polymerase"/>
    <property type="match status" value="1"/>
</dbReference>
<accession>A0A6P7TSU8</accession>
<protein>
    <recommendedName>
        <fullName evidence="6">DNA-directed RNA polymerase I subunit D</fullName>
    </recommendedName>
</protein>
<evidence type="ECO:0000256" key="6">
    <source>
        <dbReference type="ARBA" id="ARBA00031757"/>
    </source>
</evidence>
<keyword evidence="4" id="KW-0539">Nucleus</keyword>
<dbReference type="CDD" id="cd07029">
    <property type="entry name" value="RNAP_I_III_AC19"/>
    <property type="match status" value="1"/>
</dbReference>
<dbReference type="PANTHER" id="PTHR13946">
    <property type="entry name" value="DNA-DIRECTED RNA POLYMERASE I,II,III"/>
    <property type="match status" value="1"/>
</dbReference>
<dbReference type="KEGG" id="osn:115229054"/>
<evidence type="ECO:0000256" key="4">
    <source>
        <dbReference type="ARBA" id="ARBA00023242"/>
    </source>
</evidence>
<proteinExistence type="inferred from homology"/>
<evidence type="ECO:0000256" key="5">
    <source>
        <dbReference type="ARBA" id="ARBA00025751"/>
    </source>
</evidence>
<dbReference type="GO" id="GO:0005736">
    <property type="term" value="C:RNA polymerase I complex"/>
    <property type="evidence" value="ECO:0007669"/>
    <property type="project" value="TreeGrafter"/>
</dbReference>
<dbReference type="GO" id="GO:0006383">
    <property type="term" value="P:transcription by RNA polymerase III"/>
    <property type="evidence" value="ECO:0007669"/>
    <property type="project" value="TreeGrafter"/>
</dbReference>
<evidence type="ECO:0000313" key="9">
    <source>
        <dbReference type="RefSeq" id="XP_029655339.1"/>
    </source>
</evidence>
<keyword evidence="3" id="KW-0804">Transcription</keyword>
<dbReference type="GO" id="GO:0003677">
    <property type="term" value="F:DNA binding"/>
    <property type="evidence" value="ECO:0007669"/>
    <property type="project" value="InterPro"/>
</dbReference>
<dbReference type="Pfam" id="PF13656">
    <property type="entry name" value="RNA_pol_L_2"/>
    <property type="match status" value="1"/>
</dbReference>
<organism evidence="8 9">
    <name type="scientific">Octopus sinensis</name>
    <name type="common">East Asian common octopus</name>
    <dbReference type="NCBI Taxonomy" id="2607531"/>
    <lineage>
        <taxon>Eukaryota</taxon>
        <taxon>Metazoa</taxon>
        <taxon>Spiralia</taxon>
        <taxon>Lophotrochozoa</taxon>
        <taxon>Mollusca</taxon>
        <taxon>Cephalopoda</taxon>
        <taxon>Coleoidea</taxon>
        <taxon>Octopodiformes</taxon>
        <taxon>Octopoda</taxon>
        <taxon>Incirrata</taxon>
        <taxon>Octopodidae</taxon>
        <taxon>Octopus</taxon>
    </lineage>
</organism>
<dbReference type="InterPro" id="IPR022905">
    <property type="entry name" value="Rpo11-like"/>
</dbReference>
<comment type="similarity">
    <text evidence="5">Belongs to the archaeal Rpo11/eukaryotic RPB11/RPC19 RNA polymerase subunit family.</text>
</comment>
<dbReference type="Gene3D" id="3.30.1360.10">
    <property type="entry name" value="RNA polymerase, RBP11-like subunit"/>
    <property type="match status" value="1"/>
</dbReference>
<feature type="domain" description="DNA-directed RNA polymerase RBP11-like dimerisation" evidence="7">
    <location>
        <begin position="28"/>
        <end position="100"/>
    </location>
</feature>
<keyword evidence="8" id="KW-1185">Reference proteome</keyword>
<gene>
    <name evidence="9" type="primary">LOC115229054</name>
</gene>
<evidence type="ECO:0000313" key="8">
    <source>
        <dbReference type="Proteomes" id="UP000515154"/>
    </source>
</evidence>